<reference evidence="13" key="1">
    <citation type="submission" date="2022-11" db="EMBL/GenBank/DDBJ databases">
        <title>Chromosome-level genome of Pogonophryne albipinna.</title>
        <authorList>
            <person name="Jo E."/>
        </authorList>
    </citation>
    <scope>NUCLEOTIDE SEQUENCE</scope>
    <source>
        <strain evidence="13">SGF0006</strain>
        <tissue evidence="13">Muscle</tissue>
    </source>
</reference>
<dbReference type="InterPro" id="IPR000337">
    <property type="entry name" value="GPCR_3"/>
</dbReference>
<protein>
    <recommendedName>
        <fullName evidence="12">Receptor ligand binding region domain-containing protein</fullName>
    </recommendedName>
</protein>
<name>A0AAD6B3P0_9TELE</name>
<keyword evidence="8" id="KW-0675">Receptor</keyword>
<sequence>MPLLKLLFLVLLTRRVMPVCRLQGRAQPPELSKAGDFVLGGIFTFQTGYRGNIPSFQTLPDPPKCLNINVREFKFAQTMIFAIEEINQNPAFLPNLGYKIYNSCGMTNMIKSALDLANGQREIIDERNCTKADTALAILGHSASAPTVGFARIMGRFQIPVISHFATCACLSNREEFPSFFRTIPSDLHQSRALAKLVKHFGWTWVGAISNKNDYGVDGMASFIQAAQEEGVCIEYYEAFDQTGPLHDLNKVVETVKHSTSKVIVAFMSHREVNVLVTELYRQNITALQLVGSDAWITDHSLTDSEGRSILVGSLGFVVSKAQIPGLEEHLRQIHPSQFPDSHFVRDLWEDVFNCALNDSSNTQKKTCSGFESLQNVESYFTDVSELRFTYNVYKSVYAVAHAIHNLVTCEEGRGPFYNGSCADTKNIQPWQVLHYLQNVNFTTNSVGRRKSHDIHY</sequence>
<evidence type="ECO:0000313" key="14">
    <source>
        <dbReference type="Proteomes" id="UP001219934"/>
    </source>
</evidence>
<comment type="subcellular location">
    <subcellularLocation>
        <location evidence="1">Cell membrane</location>
        <topology evidence="1">Multi-pass membrane protein</topology>
    </subcellularLocation>
</comment>
<dbReference type="InterPro" id="IPR028082">
    <property type="entry name" value="Peripla_BP_I"/>
</dbReference>
<dbReference type="SUPFAM" id="SSF53822">
    <property type="entry name" value="Periplasmic binding protein-like I"/>
    <property type="match status" value="1"/>
</dbReference>
<evidence type="ECO:0000259" key="12">
    <source>
        <dbReference type="Pfam" id="PF01094"/>
    </source>
</evidence>
<evidence type="ECO:0000256" key="11">
    <source>
        <dbReference type="SAM" id="SignalP"/>
    </source>
</evidence>
<dbReference type="Proteomes" id="UP001219934">
    <property type="component" value="Unassembled WGS sequence"/>
</dbReference>
<keyword evidence="2" id="KW-1003">Cell membrane</keyword>
<keyword evidence="3" id="KW-0812">Transmembrane</keyword>
<gene>
    <name evidence="13" type="ORF">JOQ06_017636</name>
</gene>
<dbReference type="EMBL" id="JAPTMU010000011">
    <property type="protein sequence ID" value="KAJ4936112.1"/>
    <property type="molecule type" value="Genomic_DNA"/>
</dbReference>
<evidence type="ECO:0000256" key="3">
    <source>
        <dbReference type="ARBA" id="ARBA00022692"/>
    </source>
</evidence>
<keyword evidence="14" id="KW-1185">Reference proteome</keyword>
<keyword evidence="7" id="KW-0472">Membrane</keyword>
<evidence type="ECO:0000256" key="6">
    <source>
        <dbReference type="ARBA" id="ARBA00023040"/>
    </source>
</evidence>
<feature type="signal peptide" evidence="11">
    <location>
        <begin position="1"/>
        <end position="18"/>
    </location>
</feature>
<dbReference type="GO" id="GO:0004930">
    <property type="term" value="F:G protein-coupled receptor activity"/>
    <property type="evidence" value="ECO:0007669"/>
    <property type="project" value="UniProtKB-KW"/>
</dbReference>
<keyword evidence="6" id="KW-0297">G-protein coupled receptor</keyword>
<dbReference type="PRINTS" id="PR00592">
    <property type="entry name" value="CASENSINGR"/>
</dbReference>
<evidence type="ECO:0000256" key="1">
    <source>
        <dbReference type="ARBA" id="ARBA00004651"/>
    </source>
</evidence>
<evidence type="ECO:0000256" key="4">
    <source>
        <dbReference type="ARBA" id="ARBA00022729"/>
    </source>
</evidence>
<dbReference type="InterPro" id="IPR000068">
    <property type="entry name" value="GPCR_3_Ca_sens_rcpt-rel"/>
</dbReference>
<accession>A0AAD6B3P0</accession>
<comment type="caution">
    <text evidence="13">The sequence shown here is derived from an EMBL/GenBank/DDBJ whole genome shotgun (WGS) entry which is preliminary data.</text>
</comment>
<keyword evidence="10" id="KW-0807">Transducer</keyword>
<evidence type="ECO:0000256" key="8">
    <source>
        <dbReference type="ARBA" id="ARBA00023170"/>
    </source>
</evidence>
<dbReference type="PRINTS" id="PR00248">
    <property type="entry name" value="GPCRMGR"/>
</dbReference>
<keyword evidence="5" id="KW-1133">Transmembrane helix</keyword>
<dbReference type="PANTHER" id="PTHR24061:SF528">
    <property type="entry name" value="C-FAMILY ODORANT RECEPTOR OLFCD2-RELATED"/>
    <property type="match status" value="1"/>
</dbReference>
<feature type="chain" id="PRO_5042207157" description="Receptor ligand binding region domain-containing protein" evidence="11">
    <location>
        <begin position="19"/>
        <end position="457"/>
    </location>
</feature>
<dbReference type="AlphaFoldDB" id="A0AAD6B3P0"/>
<dbReference type="FunFam" id="3.40.50.2300:FF:000016">
    <property type="entry name" value="Taste 1 receptor member 2"/>
    <property type="match status" value="1"/>
</dbReference>
<evidence type="ECO:0000256" key="5">
    <source>
        <dbReference type="ARBA" id="ARBA00022989"/>
    </source>
</evidence>
<keyword evidence="9" id="KW-0325">Glycoprotein</keyword>
<evidence type="ECO:0000256" key="9">
    <source>
        <dbReference type="ARBA" id="ARBA00023180"/>
    </source>
</evidence>
<evidence type="ECO:0000256" key="10">
    <source>
        <dbReference type="ARBA" id="ARBA00023224"/>
    </source>
</evidence>
<feature type="domain" description="Receptor ligand binding region" evidence="12">
    <location>
        <begin position="77"/>
        <end position="443"/>
    </location>
</feature>
<dbReference type="PANTHER" id="PTHR24061">
    <property type="entry name" value="CALCIUM-SENSING RECEPTOR-RELATED"/>
    <property type="match status" value="1"/>
</dbReference>
<proteinExistence type="predicted"/>
<organism evidence="13 14">
    <name type="scientific">Pogonophryne albipinna</name>
    <dbReference type="NCBI Taxonomy" id="1090488"/>
    <lineage>
        <taxon>Eukaryota</taxon>
        <taxon>Metazoa</taxon>
        <taxon>Chordata</taxon>
        <taxon>Craniata</taxon>
        <taxon>Vertebrata</taxon>
        <taxon>Euteleostomi</taxon>
        <taxon>Actinopterygii</taxon>
        <taxon>Neopterygii</taxon>
        <taxon>Teleostei</taxon>
        <taxon>Neoteleostei</taxon>
        <taxon>Acanthomorphata</taxon>
        <taxon>Eupercaria</taxon>
        <taxon>Perciformes</taxon>
        <taxon>Notothenioidei</taxon>
        <taxon>Pogonophryne</taxon>
    </lineage>
</organism>
<dbReference type="InterPro" id="IPR001828">
    <property type="entry name" value="ANF_lig-bd_rcpt"/>
</dbReference>
<keyword evidence="4 11" id="KW-0732">Signal</keyword>
<evidence type="ECO:0000313" key="13">
    <source>
        <dbReference type="EMBL" id="KAJ4936112.1"/>
    </source>
</evidence>
<dbReference type="Pfam" id="PF01094">
    <property type="entry name" value="ANF_receptor"/>
    <property type="match status" value="1"/>
</dbReference>
<evidence type="ECO:0000256" key="2">
    <source>
        <dbReference type="ARBA" id="ARBA00022475"/>
    </source>
</evidence>
<dbReference type="GO" id="GO:0005886">
    <property type="term" value="C:plasma membrane"/>
    <property type="evidence" value="ECO:0007669"/>
    <property type="project" value="UniProtKB-SubCell"/>
</dbReference>
<dbReference type="Gene3D" id="3.40.50.2300">
    <property type="match status" value="2"/>
</dbReference>
<evidence type="ECO:0000256" key="7">
    <source>
        <dbReference type="ARBA" id="ARBA00023136"/>
    </source>
</evidence>